<evidence type="ECO:0000313" key="2">
    <source>
        <dbReference type="EMBL" id="MDF8264199.1"/>
    </source>
</evidence>
<name>A0ABT6C5I7_9MICO</name>
<evidence type="ECO:0000256" key="1">
    <source>
        <dbReference type="SAM" id="MobiDB-lite"/>
    </source>
</evidence>
<feature type="compositionally biased region" description="Low complexity" evidence="1">
    <location>
        <begin position="8"/>
        <end position="25"/>
    </location>
</feature>
<feature type="region of interest" description="Disordered" evidence="1">
    <location>
        <begin position="1"/>
        <end position="87"/>
    </location>
</feature>
<comment type="caution">
    <text evidence="2">The sequence shown here is derived from an EMBL/GenBank/DDBJ whole genome shotgun (WGS) entry which is preliminary data.</text>
</comment>
<keyword evidence="3" id="KW-1185">Reference proteome</keyword>
<feature type="compositionally biased region" description="Low complexity" evidence="1">
    <location>
        <begin position="49"/>
        <end position="65"/>
    </location>
</feature>
<feature type="compositionally biased region" description="Basic and acidic residues" evidence="1">
    <location>
        <begin position="69"/>
        <end position="81"/>
    </location>
</feature>
<gene>
    <name evidence="2" type="ORF">P4R38_08100</name>
</gene>
<accession>A0ABT6C5I7</accession>
<reference evidence="2 3" key="1">
    <citation type="submission" date="2023-03" db="EMBL/GenBank/DDBJ databases">
        <title>YIM 133296 draft genome.</title>
        <authorList>
            <person name="Xiong L."/>
        </authorList>
    </citation>
    <scope>NUCLEOTIDE SEQUENCE [LARGE SCALE GENOMIC DNA]</scope>
    <source>
        <strain evidence="2 3">YIM 133296</strain>
    </source>
</reference>
<evidence type="ECO:0000313" key="3">
    <source>
        <dbReference type="Proteomes" id="UP001528912"/>
    </source>
</evidence>
<sequence length="124" mass="12967">MHDEIEDPAAAGATDPGTTPPAETGSVGSGDGADAVETRPDVLAEDEAAGPSGAAAEAAREASVALPDRPLHTERPDREPTGDDEVDRALVALDESDGRPLQEQIEEITAVHRTLQHRLSDLRD</sequence>
<dbReference type="RefSeq" id="WP_277191814.1">
    <property type="nucleotide sequence ID" value="NZ_JAROAV010000024.1"/>
</dbReference>
<dbReference type="Proteomes" id="UP001528912">
    <property type="component" value="Unassembled WGS sequence"/>
</dbReference>
<dbReference type="EMBL" id="JAROAV010000024">
    <property type="protein sequence ID" value="MDF8264199.1"/>
    <property type="molecule type" value="Genomic_DNA"/>
</dbReference>
<proteinExistence type="predicted"/>
<organism evidence="2 3">
    <name type="scientific">Luteipulveratus flavus</name>
    <dbReference type="NCBI Taxonomy" id="3031728"/>
    <lineage>
        <taxon>Bacteria</taxon>
        <taxon>Bacillati</taxon>
        <taxon>Actinomycetota</taxon>
        <taxon>Actinomycetes</taxon>
        <taxon>Micrococcales</taxon>
        <taxon>Dermacoccaceae</taxon>
        <taxon>Luteipulveratus</taxon>
    </lineage>
</organism>
<protein>
    <submittedName>
        <fullName evidence="2">Uncharacterized protein</fullName>
    </submittedName>
</protein>